<sequence>MHRRTTIRYSTRLVAVLWLLVSLSGHALAHGASLQGSSKSLSVPLWLFILTGGGVVSASFLLASFVTDRSFIRTIHQWQRFTSRSADDLRTVTEVVGVVSLVAIVAAGWFGPQTPRENLAILAVWVGWWAAYTISVYVVGNTWPAFNPWRTVGEFLPTRDASYPEKLGAWPSVAGLLALVWLEVISPLADKPDMLADIIVLYSVVTIAGTLWYGTDRWFGTVDPIARVFRYYGRVAPLRRTESGFEFQLPGARLTETKLVTGFDEVGFVIAILWVTTYDGFVSTPLWSDVARPVAAAGIPLTAAYLTALLGGYGLFLGAYRLATRLSRDTADTYLTPATIARRFAPSLLPIAVGYHLAHYVSYFLSLSPTLLGVLSSPFDPPQAVYIVLPAWFGAVNMGFVLLGHLLAVWVAHATAYDVFPSRLQAIRSQYPLVAVMILYTMTSMWIVSQPTLTPP</sequence>
<dbReference type="STRING" id="797209.GCA_000376445_00872"/>
<keyword evidence="1" id="KW-0812">Transmembrane</keyword>
<feature type="transmembrane region" description="Helical" evidence="1">
    <location>
        <begin position="88"/>
        <end position="110"/>
    </location>
</feature>
<gene>
    <name evidence="3" type="ORF">SAMN05444342_0064</name>
    <name evidence="2" type="ORF">ZOD2009_12832</name>
</gene>
<reference evidence="5" key="2">
    <citation type="submission" date="2016-11" db="EMBL/GenBank/DDBJ databases">
        <authorList>
            <person name="Varghese N."/>
            <person name="Submissions S."/>
        </authorList>
    </citation>
    <scope>NUCLEOTIDE SEQUENCE [LARGE SCALE GENOMIC DNA]</scope>
    <source>
        <strain evidence="5">DX253</strain>
    </source>
</reference>
<proteinExistence type="predicted"/>
<dbReference type="EMBL" id="AEMG01000012">
    <property type="protein sequence ID" value="EFW91738.1"/>
    <property type="molecule type" value="Genomic_DNA"/>
</dbReference>
<evidence type="ECO:0000256" key="1">
    <source>
        <dbReference type="SAM" id="Phobius"/>
    </source>
</evidence>
<organism evidence="2 4">
    <name type="scientific">Haladaptatus paucihalophilus DX253</name>
    <dbReference type="NCBI Taxonomy" id="797209"/>
    <lineage>
        <taxon>Archaea</taxon>
        <taxon>Methanobacteriati</taxon>
        <taxon>Methanobacteriota</taxon>
        <taxon>Stenosarchaea group</taxon>
        <taxon>Halobacteria</taxon>
        <taxon>Halobacteriales</taxon>
        <taxon>Haladaptataceae</taxon>
        <taxon>Haladaptatus</taxon>
    </lineage>
</organism>
<dbReference type="Proteomes" id="UP000003751">
    <property type="component" value="Unassembled WGS sequence"/>
</dbReference>
<name>E7QUT1_HALPU</name>
<dbReference type="EMBL" id="FRAN01000001">
    <property type="protein sequence ID" value="SHJ95548.1"/>
    <property type="molecule type" value="Genomic_DNA"/>
</dbReference>
<feature type="transmembrane region" description="Helical" evidence="1">
    <location>
        <begin position="344"/>
        <end position="365"/>
    </location>
</feature>
<feature type="transmembrane region" description="Helical" evidence="1">
    <location>
        <begin position="385"/>
        <end position="410"/>
    </location>
</feature>
<evidence type="ECO:0000313" key="2">
    <source>
        <dbReference type="EMBL" id="EFW91738.1"/>
    </source>
</evidence>
<reference evidence="2 4" key="1">
    <citation type="journal article" date="2014" name="ISME J.">
        <title>Trehalose/2-sulfotrehalose biosynthesis and glycine-betaine uptake are widely spread mechanisms for osmoadaptation in the Halobacteriales.</title>
        <authorList>
            <person name="Youssef N.H."/>
            <person name="Savage-Ashlock K.N."/>
            <person name="McCully A.L."/>
            <person name="Luedtke B."/>
            <person name="Shaw E.I."/>
            <person name="Hoff W.D."/>
            <person name="Elshahed M.S."/>
        </authorList>
    </citation>
    <scope>NUCLEOTIDE SEQUENCE [LARGE SCALE GENOMIC DNA]</scope>
    <source>
        <strain evidence="2 4">DX253</strain>
    </source>
</reference>
<protein>
    <submittedName>
        <fullName evidence="2">Uncharacterized protein</fullName>
    </submittedName>
</protein>
<evidence type="ECO:0000313" key="5">
    <source>
        <dbReference type="Proteomes" id="UP000184203"/>
    </source>
</evidence>
<evidence type="ECO:0000313" key="3">
    <source>
        <dbReference type="EMBL" id="SHJ95548.1"/>
    </source>
</evidence>
<feature type="transmembrane region" description="Helical" evidence="1">
    <location>
        <begin position="194"/>
        <end position="213"/>
    </location>
</feature>
<feature type="transmembrane region" description="Helical" evidence="1">
    <location>
        <begin position="297"/>
        <end position="323"/>
    </location>
</feature>
<keyword evidence="1" id="KW-0472">Membrane</keyword>
<feature type="transmembrane region" description="Helical" evidence="1">
    <location>
        <begin position="167"/>
        <end position="188"/>
    </location>
</feature>
<feature type="transmembrane region" description="Helical" evidence="1">
    <location>
        <begin position="122"/>
        <end position="146"/>
    </location>
</feature>
<accession>E7QUT1</accession>
<keyword evidence="1" id="KW-1133">Transmembrane helix</keyword>
<dbReference type="OrthoDB" id="307643at2157"/>
<reference evidence="3" key="3">
    <citation type="submission" date="2016-11" db="EMBL/GenBank/DDBJ databases">
        <authorList>
            <person name="Jaros S."/>
            <person name="Januszkiewicz K."/>
            <person name="Wedrychowicz H."/>
        </authorList>
    </citation>
    <scope>NUCLEOTIDE SEQUENCE [LARGE SCALE GENOMIC DNA]</scope>
    <source>
        <strain evidence="3">DX253</strain>
    </source>
</reference>
<dbReference type="AlphaFoldDB" id="E7QUT1"/>
<feature type="transmembrane region" description="Helical" evidence="1">
    <location>
        <begin position="45"/>
        <end position="67"/>
    </location>
</feature>
<dbReference type="Proteomes" id="UP000184203">
    <property type="component" value="Unassembled WGS sequence"/>
</dbReference>
<keyword evidence="5" id="KW-1185">Reference proteome</keyword>
<dbReference type="PATRIC" id="fig|797209.4.peg.2524"/>
<feature type="transmembrane region" description="Helical" evidence="1">
    <location>
        <begin position="259"/>
        <end position="277"/>
    </location>
</feature>
<dbReference type="eggNOG" id="arCOG02771">
    <property type="taxonomic scope" value="Archaea"/>
</dbReference>
<dbReference type="RefSeq" id="WP_007980397.1">
    <property type="nucleotide sequence ID" value="NZ_AEMG01000012.1"/>
</dbReference>
<evidence type="ECO:0000313" key="4">
    <source>
        <dbReference type="Proteomes" id="UP000003751"/>
    </source>
</evidence>
<feature type="transmembrane region" description="Helical" evidence="1">
    <location>
        <begin position="431"/>
        <end position="449"/>
    </location>
</feature>